<accession>A0ABU7DHC3</accession>
<proteinExistence type="predicted"/>
<evidence type="ECO:0000313" key="2">
    <source>
        <dbReference type="Proteomes" id="UP001352852"/>
    </source>
</evidence>
<reference evidence="1 2" key="1">
    <citation type="submission" date="2021-06" db="EMBL/GenBank/DDBJ databases">
        <authorList>
            <person name="Palmer J.M."/>
        </authorList>
    </citation>
    <scope>NUCLEOTIDE SEQUENCE [LARGE SCALE GENOMIC DNA]</scope>
    <source>
        <strain evidence="1 2">CL_MEX2019</strain>
        <tissue evidence="1">Muscle</tissue>
    </source>
</reference>
<organism evidence="1 2">
    <name type="scientific">Characodon lateralis</name>
    <dbReference type="NCBI Taxonomy" id="208331"/>
    <lineage>
        <taxon>Eukaryota</taxon>
        <taxon>Metazoa</taxon>
        <taxon>Chordata</taxon>
        <taxon>Craniata</taxon>
        <taxon>Vertebrata</taxon>
        <taxon>Euteleostomi</taxon>
        <taxon>Actinopterygii</taxon>
        <taxon>Neopterygii</taxon>
        <taxon>Teleostei</taxon>
        <taxon>Neoteleostei</taxon>
        <taxon>Acanthomorphata</taxon>
        <taxon>Ovalentaria</taxon>
        <taxon>Atherinomorphae</taxon>
        <taxon>Cyprinodontiformes</taxon>
        <taxon>Goodeidae</taxon>
        <taxon>Characodon</taxon>
    </lineage>
</organism>
<dbReference type="Proteomes" id="UP001352852">
    <property type="component" value="Unassembled WGS sequence"/>
</dbReference>
<evidence type="ECO:0000313" key="1">
    <source>
        <dbReference type="EMBL" id="MED6274497.1"/>
    </source>
</evidence>
<keyword evidence="2" id="KW-1185">Reference proteome</keyword>
<sequence length="101" mass="11571">MVESWCLSPAVYGREAGHTLDRLSIHRRRMGTVFDIFTCENFVIVGTWKWPHNLSLIDEQQQLLSKVTSNVLSYLHCGNTHQKVPEKQFAKTFLNVGLPPC</sequence>
<name>A0ABU7DHC3_9TELE</name>
<comment type="caution">
    <text evidence="1">The sequence shown here is derived from an EMBL/GenBank/DDBJ whole genome shotgun (WGS) entry which is preliminary data.</text>
</comment>
<gene>
    <name evidence="1" type="ORF">CHARACLAT_017093</name>
</gene>
<dbReference type="EMBL" id="JAHUTJ010026010">
    <property type="protein sequence ID" value="MED6274497.1"/>
    <property type="molecule type" value="Genomic_DNA"/>
</dbReference>
<protein>
    <submittedName>
        <fullName evidence="1">Uncharacterized protein</fullName>
    </submittedName>
</protein>